<dbReference type="PANTHER" id="PTHR12281:SF31">
    <property type="entry name" value="DCN1-LIKE PROTEIN 3"/>
    <property type="match status" value="1"/>
</dbReference>
<evidence type="ECO:0000313" key="4">
    <source>
        <dbReference type="RefSeq" id="XP_013781146.1"/>
    </source>
</evidence>
<dbReference type="InterPro" id="IPR005176">
    <property type="entry name" value="PONY_dom"/>
</dbReference>
<evidence type="ECO:0000313" key="3">
    <source>
        <dbReference type="Proteomes" id="UP000694941"/>
    </source>
</evidence>
<dbReference type="GeneID" id="106465462"/>
<accession>A0ABM1BFT8</accession>
<dbReference type="PANTHER" id="PTHR12281">
    <property type="entry name" value="RP42 RELATED"/>
    <property type="match status" value="1"/>
</dbReference>
<dbReference type="RefSeq" id="XP_013781146.1">
    <property type="nucleotide sequence ID" value="XM_013925692.2"/>
</dbReference>
<keyword evidence="3" id="KW-1185">Reference proteome</keyword>
<dbReference type="InterPro" id="IPR042460">
    <property type="entry name" value="DCN1-like_PONY"/>
</dbReference>
<dbReference type="PROSITE" id="PS51229">
    <property type="entry name" value="DCUN1"/>
    <property type="match status" value="1"/>
</dbReference>
<gene>
    <name evidence="4" type="primary">LOC106465462</name>
</gene>
<dbReference type="InterPro" id="IPR014764">
    <property type="entry name" value="DCN-prot"/>
</dbReference>
<protein>
    <recommendedName>
        <fullName evidence="1">Defective in cullin neddylation protein</fullName>
    </recommendedName>
</protein>
<dbReference type="Proteomes" id="UP000694941">
    <property type="component" value="Unplaced"/>
</dbReference>
<proteinExistence type="predicted"/>
<sequence length="307" mass="35435">MGKCLSCYQAEAVPDKYMKCQEMEFSSAIVRLSNCDESQIFRSSNSELGASVVSSNGEMHKSTSSKSVLGFAEKLIFHPRIPAIRSGSTDKKQSSHSGRDYLERKIHALFDKYKDLGEDVMLSEGIEQFCQDLEVKPEEFLVLVLAWKFGADQMCCFTREEFVIGCKSLHVDSILGIQSKFSEMLQEVKNPDTFKDLYRFTFKFGLEVGQRILPVEMAIQLWKLVFSKREPLILQRWIVFLEKHPNIRGIPRDTWNMFLNFSETMGDDLSSYDDTEAWPSLFDDFVEYENDKTNQNVLQNKELEELV</sequence>
<organism evidence="3 4">
    <name type="scientific">Limulus polyphemus</name>
    <name type="common">Atlantic horseshoe crab</name>
    <dbReference type="NCBI Taxonomy" id="6850"/>
    <lineage>
        <taxon>Eukaryota</taxon>
        <taxon>Metazoa</taxon>
        <taxon>Ecdysozoa</taxon>
        <taxon>Arthropoda</taxon>
        <taxon>Chelicerata</taxon>
        <taxon>Merostomata</taxon>
        <taxon>Xiphosura</taxon>
        <taxon>Limulidae</taxon>
        <taxon>Limulus</taxon>
    </lineage>
</organism>
<evidence type="ECO:0000256" key="1">
    <source>
        <dbReference type="RuleBase" id="RU410713"/>
    </source>
</evidence>
<evidence type="ECO:0000259" key="2">
    <source>
        <dbReference type="PROSITE" id="PS51229"/>
    </source>
</evidence>
<dbReference type="Pfam" id="PF03556">
    <property type="entry name" value="Cullin_binding"/>
    <property type="match status" value="1"/>
</dbReference>
<comment type="function">
    <text evidence="1">Neddylation of cullins play an essential role in the regulation of SCF-type complexes activity.</text>
</comment>
<name>A0ABM1BFT8_LIMPO</name>
<dbReference type="Gene3D" id="1.10.238.200">
    <property type="entry name" value="Cullin, PONY binding domain"/>
    <property type="match status" value="1"/>
</dbReference>
<reference evidence="4" key="1">
    <citation type="submission" date="2025-08" db="UniProtKB">
        <authorList>
            <consortium name="RefSeq"/>
        </authorList>
    </citation>
    <scope>IDENTIFICATION</scope>
    <source>
        <tissue evidence="4">Muscle</tissue>
    </source>
</reference>
<feature type="domain" description="DCUN1" evidence="2">
    <location>
        <begin position="101"/>
        <end position="290"/>
    </location>
</feature>
<dbReference type="Gene3D" id="1.10.238.10">
    <property type="entry name" value="EF-hand"/>
    <property type="match status" value="1"/>
</dbReference>